<dbReference type="InterPro" id="IPR027417">
    <property type="entry name" value="P-loop_NTPase"/>
</dbReference>
<reference evidence="2 3" key="1">
    <citation type="submission" date="2018-06" db="EMBL/GenBank/DDBJ databases">
        <authorList>
            <consortium name="Pathogen Informatics"/>
            <person name="Doyle S."/>
        </authorList>
    </citation>
    <scope>NUCLEOTIDE SEQUENCE [LARGE SCALE GENOMIC DNA]</scope>
    <source>
        <strain evidence="2 3">NCTC10082</strain>
    </source>
</reference>
<gene>
    <name evidence="2" type="ORF">NCTC10082_00063</name>
</gene>
<dbReference type="Proteomes" id="UP000255164">
    <property type="component" value="Unassembled WGS sequence"/>
</dbReference>
<protein>
    <submittedName>
        <fullName evidence="2">Recombination protein F</fullName>
    </submittedName>
</protein>
<proteinExistence type="predicted"/>
<dbReference type="AlphaFoldDB" id="A0A2S8JJK0"/>
<organism evidence="2 3">
    <name type="scientific">Escherichia coli</name>
    <dbReference type="NCBI Taxonomy" id="562"/>
    <lineage>
        <taxon>Bacteria</taxon>
        <taxon>Pseudomonadati</taxon>
        <taxon>Pseudomonadota</taxon>
        <taxon>Gammaproteobacteria</taxon>
        <taxon>Enterobacterales</taxon>
        <taxon>Enterobacteriaceae</taxon>
        <taxon>Escherichia</taxon>
    </lineage>
</organism>
<dbReference type="GO" id="GO:0000731">
    <property type="term" value="P:DNA synthesis involved in DNA repair"/>
    <property type="evidence" value="ECO:0007669"/>
    <property type="project" value="TreeGrafter"/>
</dbReference>
<evidence type="ECO:0000313" key="2">
    <source>
        <dbReference type="EMBL" id="STE01796.1"/>
    </source>
</evidence>
<dbReference type="Pfam" id="PF13476">
    <property type="entry name" value="AAA_23"/>
    <property type="match status" value="1"/>
</dbReference>
<dbReference type="PANTHER" id="PTHR32182">
    <property type="entry name" value="DNA REPLICATION AND REPAIR PROTEIN RECF"/>
    <property type="match status" value="1"/>
</dbReference>
<dbReference type="RefSeq" id="WP_047668635.1">
    <property type="nucleotide sequence ID" value="NZ_AP023286.1"/>
</dbReference>
<dbReference type="SUPFAM" id="SSF52540">
    <property type="entry name" value="P-loop containing nucleoside triphosphate hydrolases"/>
    <property type="match status" value="1"/>
</dbReference>
<dbReference type="GO" id="GO:0016887">
    <property type="term" value="F:ATP hydrolysis activity"/>
    <property type="evidence" value="ECO:0007669"/>
    <property type="project" value="InterPro"/>
</dbReference>
<dbReference type="InterPro" id="IPR038729">
    <property type="entry name" value="Rad50/SbcC_AAA"/>
</dbReference>
<feature type="domain" description="Rad50/SbcC-type AAA" evidence="1">
    <location>
        <begin position="8"/>
        <end position="244"/>
    </location>
</feature>
<sequence>MKKWKISSLKIENFKPFENTSIDFRSASMITLDGPNGFGKTSIFDALELLFTGVIQRIINTNDATVAKRSRKKQFEENIYWNRNKEGDIAIRAELINQDSGESIFLARVATIADLSNPDNNAPDNFSIFKLYEISSIDSDKFGESLDSKALESILGENFLKNFSLLNYLEQGQNRYLYSTDATERKKGIEHLINTDKLTRQISYCSELESIITESYTGKVHTDLQAELNEKIKQLSGQFQDAENSVDFKRLSTATPSPGWDVEQPLSAVNDTDIETLIRELRNIFRIYQNFDEVLTRKANSNIDAFLKREVDIKLALQLGSEVAGYEGLKVKESTLVGLDHDLLIFRKPASEINEVDLNGLKNAADLVGVNSLIEARDLIKSDSAAKNAKLVNLLNAHAELLRRHQECEDLEISGCPFCGLSWATYAALEEAAVNNAERIRSEIDASAQKLEETVRSIQDLLNLQITAFTQQRDLVAKDFDSVLFKALTAAESKFSIISEVALQLVNYGVSKDLSFTADDAALLLRFNEAKGIIATAKKPEKDVLPLDWSSSLEMAFLNASDITSLSVSDFENKESYLRAAHSKFKSEEYKSKVAELDKLSSRIEAGKKIKAKIVNLRRQLDDTAKQYAKKTIGDIELLFHIYSGRLIQNYQRGLGLFIVSGKGDILKFNTALKSDHDAILSMSSGQIASLGLAFFLTLNRVYALNPFILIDDPVQSMDEINIASLSDLLRVELSDRQILLSNHEMEVSTYIRYKFKRAGLSQASFSMLPRNITE</sequence>
<accession>A0A2S8JJK0</accession>
<evidence type="ECO:0000259" key="1">
    <source>
        <dbReference type="Pfam" id="PF13476"/>
    </source>
</evidence>
<dbReference type="GO" id="GO:0006302">
    <property type="term" value="P:double-strand break repair"/>
    <property type="evidence" value="ECO:0007669"/>
    <property type="project" value="InterPro"/>
</dbReference>
<dbReference type="EMBL" id="UFZA01000001">
    <property type="protein sequence ID" value="STE01796.1"/>
    <property type="molecule type" value="Genomic_DNA"/>
</dbReference>
<dbReference type="Gene3D" id="3.40.50.300">
    <property type="entry name" value="P-loop containing nucleotide triphosphate hydrolases"/>
    <property type="match status" value="2"/>
</dbReference>
<dbReference type="PANTHER" id="PTHR32182:SF0">
    <property type="entry name" value="DNA REPLICATION AND REPAIR PROTEIN RECF"/>
    <property type="match status" value="1"/>
</dbReference>
<name>A0A2S8JJK0_ECOLX</name>
<evidence type="ECO:0000313" key="3">
    <source>
        <dbReference type="Proteomes" id="UP000255164"/>
    </source>
</evidence>